<evidence type="ECO:0000313" key="4">
    <source>
        <dbReference type="EMBL" id="RYR24174.1"/>
    </source>
</evidence>
<feature type="signal peptide" evidence="2">
    <location>
        <begin position="1"/>
        <end position="22"/>
    </location>
</feature>
<feature type="domain" description="UBA" evidence="3">
    <location>
        <begin position="444"/>
        <end position="484"/>
    </location>
</feature>
<accession>A0A445ACE5</accession>
<dbReference type="AlphaFoldDB" id="A0A445ACE5"/>
<evidence type="ECO:0000256" key="2">
    <source>
        <dbReference type="SAM" id="SignalP"/>
    </source>
</evidence>
<dbReference type="Proteomes" id="UP000289738">
    <property type="component" value="Chromosome B02"/>
</dbReference>
<organism evidence="4 5">
    <name type="scientific">Arachis hypogaea</name>
    <name type="common">Peanut</name>
    <dbReference type="NCBI Taxonomy" id="3818"/>
    <lineage>
        <taxon>Eukaryota</taxon>
        <taxon>Viridiplantae</taxon>
        <taxon>Streptophyta</taxon>
        <taxon>Embryophyta</taxon>
        <taxon>Tracheophyta</taxon>
        <taxon>Spermatophyta</taxon>
        <taxon>Magnoliopsida</taxon>
        <taxon>eudicotyledons</taxon>
        <taxon>Gunneridae</taxon>
        <taxon>Pentapetalae</taxon>
        <taxon>rosids</taxon>
        <taxon>fabids</taxon>
        <taxon>Fabales</taxon>
        <taxon>Fabaceae</taxon>
        <taxon>Papilionoideae</taxon>
        <taxon>50 kb inversion clade</taxon>
        <taxon>dalbergioids sensu lato</taxon>
        <taxon>Dalbergieae</taxon>
        <taxon>Pterocarpus clade</taxon>
        <taxon>Arachis</taxon>
    </lineage>
</organism>
<dbReference type="STRING" id="3818.A0A445ACE5"/>
<dbReference type="InterPro" id="IPR038526">
    <property type="entry name" value="Ribosomal_eL22_sf"/>
</dbReference>
<dbReference type="CDD" id="cd14335">
    <property type="entry name" value="UBA_SnRK1_plant"/>
    <property type="match status" value="1"/>
</dbReference>
<gene>
    <name evidence="4" type="ORF">Ahy_B02g057681</name>
</gene>
<name>A0A445ACE5_ARAHY</name>
<dbReference type="Gene3D" id="3.30.1360.210">
    <property type="match status" value="1"/>
</dbReference>
<evidence type="ECO:0000313" key="5">
    <source>
        <dbReference type="Proteomes" id="UP000289738"/>
    </source>
</evidence>
<dbReference type="InterPro" id="IPR015940">
    <property type="entry name" value="UBA"/>
</dbReference>
<feature type="region of interest" description="Disordered" evidence="1">
    <location>
        <begin position="66"/>
        <end position="94"/>
    </location>
</feature>
<dbReference type="PROSITE" id="PS50030">
    <property type="entry name" value="UBA"/>
    <property type="match status" value="1"/>
</dbReference>
<proteinExistence type="predicted"/>
<keyword evidence="2" id="KW-0732">Signal</keyword>
<dbReference type="EMBL" id="SDMP01000012">
    <property type="protein sequence ID" value="RYR24174.1"/>
    <property type="molecule type" value="Genomic_DNA"/>
</dbReference>
<protein>
    <recommendedName>
        <fullName evidence="3">UBA domain-containing protein</fullName>
    </recommendedName>
</protein>
<sequence length="509" mass="57680">MNFVFFLETLVLLLQKHAPCSAPSLLHAVFTPPPLAIALLLRLHICSPPLTVALLLRLLTIAHHSPRRSSSSPSLTTHHRRSSSSSLTTHRDIEKNPSRCSLFQAVSPPLNLVQPPSPLLLLQRHRNLSLLLRCVASVPLPLFVPVPSPVLHCSLSLILDIVSLVLTNLSRAPDLQRGVTRIFHCTAKPVELFKLFCQLENSFSNLTASARVYRLSWIPFTRAFDSHIPFVFQFNGNLSHNQQQQLEMIKEVSFSTEEVQSVDLIIDSYNSPLVEQNEERNQHFKDETFEVQNDPMETETSHFSVKFDSDNEPFEHRNQVLLPPFMQSVDEVCSIEKTEACPEAELLKETNLLCTLREYLTESLCLPVVEALQGTTMQQFQTPQNFRVRMQFSPLKSSAANLPRLLLQVPEKFLQERIKVGGKAGALGDFVTVSREKNKRGLRLIDEELLQEVVNMGFDKNQLVESLCNRIQNEVCALHFSRNQLRSMGEAKNLLQYMFNSVADVRCSI</sequence>
<evidence type="ECO:0000256" key="1">
    <source>
        <dbReference type="SAM" id="MobiDB-lite"/>
    </source>
</evidence>
<comment type="caution">
    <text evidence="4">The sequence shown here is derived from an EMBL/GenBank/DDBJ whole genome shotgun (WGS) entry which is preliminary data.</text>
</comment>
<reference evidence="4 5" key="1">
    <citation type="submission" date="2019-01" db="EMBL/GenBank/DDBJ databases">
        <title>Sequencing of cultivated peanut Arachis hypogaea provides insights into genome evolution and oil improvement.</title>
        <authorList>
            <person name="Chen X."/>
        </authorList>
    </citation>
    <scope>NUCLEOTIDE SEQUENCE [LARGE SCALE GENOMIC DNA]</scope>
    <source>
        <strain evidence="5">cv. Fuhuasheng</strain>
        <tissue evidence="4">Leaves</tissue>
    </source>
</reference>
<keyword evidence="5" id="KW-1185">Reference proteome</keyword>
<evidence type="ECO:0000259" key="3">
    <source>
        <dbReference type="PROSITE" id="PS50030"/>
    </source>
</evidence>
<feature type="chain" id="PRO_5019376784" description="UBA domain-containing protein" evidence="2">
    <location>
        <begin position="23"/>
        <end position="509"/>
    </location>
</feature>